<reference evidence="2 3" key="1">
    <citation type="journal article" date="2016" name="Nat. Commun.">
        <title>Thousands of microbial genomes shed light on interconnected biogeochemical processes in an aquifer system.</title>
        <authorList>
            <person name="Anantharaman K."/>
            <person name="Brown C.T."/>
            <person name="Hug L.A."/>
            <person name="Sharon I."/>
            <person name="Castelle C.J."/>
            <person name="Probst A.J."/>
            <person name="Thomas B.C."/>
            <person name="Singh A."/>
            <person name="Wilkins M.J."/>
            <person name="Karaoz U."/>
            <person name="Brodie E.L."/>
            <person name="Williams K.H."/>
            <person name="Hubbard S.S."/>
            <person name="Banfield J.F."/>
        </authorList>
    </citation>
    <scope>NUCLEOTIDE SEQUENCE [LARGE SCALE GENOMIC DNA]</scope>
</reference>
<keyword evidence="1" id="KW-0802">TPR repeat</keyword>
<dbReference type="InterPro" id="IPR011990">
    <property type="entry name" value="TPR-like_helical_dom_sf"/>
</dbReference>
<dbReference type="AlphaFoldDB" id="A0A1G1VC25"/>
<dbReference type="Gene3D" id="1.25.40.10">
    <property type="entry name" value="Tetratricopeptide repeat domain"/>
    <property type="match status" value="1"/>
</dbReference>
<feature type="repeat" description="TPR" evidence="1">
    <location>
        <begin position="23"/>
        <end position="56"/>
    </location>
</feature>
<protein>
    <submittedName>
        <fullName evidence="2">Uncharacterized protein</fullName>
    </submittedName>
</protein>
<evidence type="ECO:0000313" key="3">
    <source>
        <dbReference type="Proteomes" id="UP000178272"/>
    </source>
</evidence>
<organism evidence="2 3">
    <name type="scientific">Candidatus Blackburnbacteria bacterium RIFCSPHIGHO2_12_FULL_41_13b</name>
    <dbReference type="NCBI Taxonomy" id="1797517"/>
    <lineage>
        <taxon>Bacteria</taxon>
        <taxon>Candidatus Blackburniibacteriota</taxon>
    </lineage>
</organism>
<dbReference type="EMBL" id="MHCA01000005">
    <property type="protein sequence ID" value="OGY12837.1"/>
    <property type="molecule type" value="Genomic_DNA"/>
</dbReference>
<comment type="caution">
    <text evidence="2">The sequence shown here is derived from an EMBL/GenBank/DDBJ whole genome shotgun (WGS) entry which is preliminary data.</text>
</comment>
<evidence type="ECO:0000313" key="2">
    <source>
        <dbReference type="EMBL" id="OGY12837.1"/>
    </source>
</evidence>
<dbReference type="PROSITE" id="PS50005">
    <property type="entry name" value="TPR"/>
    <property type="match status" value="1"/>
</dbReference>
<dbReference type="Proteomes" id="UP000178272">
    <property type="component" value="Unassembled WGS sequence"/>
</dbReference>
<accession>A0A1G1VC25</accession>
<sequence>MNNNLYLALDTLKTAIIINPKLAHLYYTLAIIYRDLGKIYESAEQLNIALELDPSLKEEIAHLRVPKTNKNQLKN</sequence>
<dbReference type="SUPFAM" id="SSF48452">
    <property type="entry name" value="TPR-like"/>
    <property type="match status" value="1"/>
</dbReference>
<evidence type="ECO:0000256" key="1">
    <source>
        <dbReference type="PROSITE-ProRule" id="PRU00339"/>
    </source>
</evidence>
<gene>
    <name evidence="2" type="ORF">A3F61_04545</name>
</gene>
<proteinExistence type="predicted"/>
<name>A0A1G1VC25_9BACT</name>
<dbReference type="STRING" id="1797517.A3F61_04545"/>
<dbReference type="InterPro" id="IPR019734">
    <property type="entry name" value="TPR_rpt"/>
</dbReference>